<proteinExistence type="predicted"/>
<evidence type="ECO:0000256" key="4">
    <source>
        <dbReference type="ARBA" id="ARBA00022840"/>
    </source>
</evidence>
<evidence type="ECO:0000256" key="3">
    <source>
        <dbReference type="ARBA" id="ARBA00022777"/>
    </source>
</evidence>
<dbReference type="GO" id="GO:0008902">
    <property type="term" value="F:hydroxymethylpyrimidine kinase activity"/>
    <property type="evidence" value="ECO:0007669"/>
    <property type="project" value="UniProtKB-EC"/>
</dbReference>
<dbReference type="EMBL" id="CP137642">
    <property type="protein sequence ID" value="WOX57178.1"/>
    <property type="molecule type" value="Genomic_DNA"/>
</dbReference>
<dbReference type="InterPro" id="IPR029056">
    <property type="entry name" value="Ribokinase-like"/>
</dbReference>
<sequence>MTAGRMVAACTIAGSDSGGGAGIQADLKTFVELGVFGLTVVTAVTAQNTREVRAAWPLPPEAVRTQIETVAEGFAIGAWKTGMLGNAATVRAVAESLPEGAISVIDPVMVSTSGHRLLEEDAISDLVEVLMPRASVVTPNIPEAEVLAGMRIEGVEGMAAAGWRILDLGAGAVVVKGGHLPGGEAVDILVEREGEMKVSGERYHYAVHGSGCCFSAALTACLARGMALRESFCAAREFIDTAIREAVGDAGEVRVVNPGGRFIYRR</sequence>
<keyword evidence="7" id="KW-1185">Reference proteome</keyword>
<dbReference type="GO" id="GO:0008972">
    <property type="term" value="F:phosphomethylpyrimidine kinase activity"/>
    <property type="evidence" value="ECO:0007669"/>
    <property type="project" value="UniProtKB-EC"/>
</dbReference>
<evidence type="ECO:0000313" key="7">
    <source>
        <dbReference type="Proteomes" id="UP001305652"/>
    </source>
</evidence>
<evidence type="ECO:0000256" key="2">
    <source>
        <dbReference type="ARBA" id="ARBA00022741"/>
    </source>
</evidence>
<organism evidence="6 7">
    <name type="scientific">Methanoculleus receptaculi</name>
    <dbReference type="NCBI Taxonomy" id="394967"/>
    <lineage>
        <taxon>Archaea</taxon>
        <taxon>Methanobacteriati</taxon>
        <taxon>Methanobacteriota</taxon>
        <taxon>Stenosarchaea group</taxon>
        <taxon>Methanomicrobia</taxon>
        <taxon>Methanomicrobiales</taxon>
        <taxon>Methanomicrobiaceae</taxon>
        <taxon>Methanoculleus</taxon>
    </lineage>
</organism>
<accession>A0AAX4FTD0</accession>
<gene>
    <name evidence="6" type="primary">thiD</name>
    <name evidence="6" type="ORF">R6Y96_07680</name>
</gene>
<dbReference type="Proteomes" id="UP001305652">
    <property type="component" value="Chromosome"/>
</dbReference>
<dbReference type="GO" id="GO:0005524">
    <property type="term" value="F:ATP binding"/>
    <property type="evidence" value="ECO:0007669"/>
    <property type="project" value="UniProtKB-KW"/>
</dbReference>
<dbReference type="PANTHER" id="PTHR20858:SF17">
    <property type="entry name" value="HYDROXYMETHYLPYRIMIDINE_PHOSPHOMETHYLPYRIMIDINE KINASE THI20-RELATED"/>
    <property type="match status" value="1"/>
</dbReference>
<dbReference type="InterPro" id="IPR013749">
    <property type="entry name" value="PM/HMP-P_kinase-1"/>
</dbReference>
<protein>
    <submittedName>
        <fullName evidence="6">Bifunctional hydroxymethylpyrimidine kinase/phosphomethylpyrimidine kinase</fullName>
        <ecNumber evidence="6">2.7.1.49</ecNumber>
        <ecNumber evidence="6">2.7.4.7</ecNumber>
    </submittedName>
</protein>
<dbReference type="CDD" id="cd01169">
    <property type="entry name" value="HMPP_kinase"/>
    <property type="match status" value="1"/>
</dbReference>
<dbReference type="AlphaFoldDB" id="A0AAX4FTD0"/>
<dbReference type="SUPFAM" id="SSF53613">
    <property type="entry name" value="Ribokinase-like"/>
    <property type="match status" value="1"/>
</dbReference>
<evidence type="ECO:0000259" key="5">
    <source>
        <dbReference type="Pfam" id="PF08543"/>
    </source>
</evidence>
<keyword evidence="1 6" id="KW-0808">Transferase</keyword>
<dbReference type="InterPro" id="IPR004399">
    <property type="entry name" value="HMP/HMP-P_kinase_dom"/>
</dbReference>
<reference evidence="6 7" key="1">
    <citation type="submission" date="2023-10" db="EMBL/GenBank/DDBJ databases">
        <title>The complete genome sequence of Methanoculleus receptaculi DSM 18860.</title>
        <authorList>
            <person name="Lai S.-J."/>
            <person name="You Y.-T."/>
            <person name="Chen S.-C."/>
        </authorList>
    </citation>
    <scope>NUCLEOTIDE SEQUENCE [LARGE SCALE GENOMIC DNA]</scope>
    <source>
        <strain evidence="6 7">DSM 18860</strain>
    </source>
</reference>
<dbReference type="NCBIfam" id="TIGR00097">
    <property type="entry name" value="HMP-P_kinase"/>
    <property type="match status" value="1"/>
</dbReference>
<evidence type="ECO:0000313" key="6">
    <source>
        <dbReference type="EMBL" id="WOX57178.1"/>
    </source>
</evidence>
<keyword evidence="3 6" id="KW-0418">Kinase</keyword>
<keyword evidence="4" id="KW-0067">ATP-binding</keyword>
<dbReference type="Pfam" id="PF08543">
    <property type="entry name" value="Phos_pyr_kin"/>
    <property type="match status" value="1"/>
</dbReference>
<dbReference type="PANTHER" id="PTHR20858">
    <property type="entry name" value="PHOSPHOMETHYLPYRIMIDINE KINASE"/>
    <property type="match status" value="1"/>
</dbReference>
<evidence type="ECO:0000256" key="1">
    <source>
        <dbReference type="ARBA" id="ARBA00022679"/>
    </source>
</evidence>
<dbReference type="Gene3D" id="3.40.1190.20">
    <property type="match status" value="1"/>
</dbReference>
<dbReference type="FunFam" id="3.40.1190.20:FF:000003">
    <property type="entry name" value="Phosphomethylpyrimidine kinase ThiD"/>
    <property type="match status" value="1"/>
</dbReference>
<dbReference type="GeneID" id="85733027"/>
<name>A0AAX4FTD0_9EURY</name>
<dbReference type="GO" id="GO:0009228">
    <property type="term" value="P:thiamine biosynthetic process"/>
    <property type="evidence" value="ECO:0007669"/>
    <property type="project" value="InterPro"/>
</dbReference>
<keyword evidence="2" id="KW-0547">Nucleotide-binding</keyword>
<feature type="domain" description="Pyridoxamine kinase/Phosphomethylpyrimidine kinase" evidence="5">
    <location>
        <begin position="16"/>
        <end position="247"/>
    </location>
</feature>
<dbReference type="RefSeq" id="WP_318620697.1">
    <property type="nucleotide sequence ID" value="NZ_CP137642.1"/>
</dbReference>
<dbReference type="EC" id="2.7.4.7" evidence="6"/>
<dbReference type="GO" id="GO:0005829">
    <property type="term" value="C:cytosol"/>
    <property type="evidence" value="ECO:0007669"/>
    <property type="project" value="TreeGrafter"/>
</dbReference>
<dbReference type="EC" id="2.7.1.49" evidence="6"/>
<dbReference type="KEGG" id="mrc:R6Y96_07680"/>